<dbReference type="Gene3D" id="3.90.79.10">
    <property type="entry name" value="Nucleoside Triphosphate Pyrophosphohydrolase"/>
    <property type="match status" value="1"/>
</dbReference>
<evidence type="ECO:0000259" key="2">
    <source>
        <dbReference type="PROSITE" id="PS51462"/>
    </source>
</evidence>
<organism evidence="3 4">
    <name type="scientific">Turicibacter faecis</name>
    <dbReference type="NCBI Taxonomy" id="2963365"/>
    <lineage>
        <taxon>Bacteria</taxon>
        <taxon>Bacillati</taxon>
        <taxon>Bacillota</taxon>
        <taxon>Erysipelotrichia</taxon>
        <taxon>Erysipelotrichales</taxon>
        <taxon>Turicibacteraceae</taxon>
        <taxon>Turicibacter</taxon>
    </lineage>
</organism>
<dbReference type="CDD" id="cd03674">
    <property type="entry name" value="NUDIX_Hydrolase"/>
    <property type="match status" value="1"/>
</dbReference>
<evidence type="ECO:0000313" key="3">
    <source>
        <dbReference type="EMBL" id="BEH90409.1"/>
    </source>
</evidence>
<dbReference type="RefSeq" id="WP_161831154.1">
    <property type="nucleotide sequence ID" value="NZ_AP028127.1"/>
</dbReference>
<dbReference type="Pfam" id="PF00293">
    <property type="entry name" value="NUDIX"/>
    <property type="match status" value="1"/>
</dbReference>
<keyword evidence="4" id="KW-1185">Reference proteome</keyword>
<dbReference type="SUPFAM" id="SSF55811">
    <property type="entry name" value="Nudix"/>
    <property type="match status" value="1"/>
</dbReference>
<comment type="similarity">
    <text evidence="1">Belongs to the Nudix hydrolase family.</text>
</comment>
<dbReference type="InterPro" id="IPR015797">
    <property type="entry name" value="NUDIX_hydrolase-like_dom_sf"/>
</dbReference>
<feature type="domain" description="Nudix hydrolase" evidence="2">
    <location>
        <begin position="41"/>
        <end position="180"/>
    </location>
</feature>
<dbReference type="PROSITE" id="PS51462">
    <property type="entry name" value="NUDIX"/>
    <property type="match status" value="1"/>
</dbReference>
<proteinExistence type="inferred from homology"/>
<sequence length="185" mass="21415">MLKEKIEGYVPQNKQEMQDKKVMLDYLNLFGSQLLTRENEFAHFTSSGFVLNEARDKVLMVYHHIYNSWAWTGGHADGQADLLAVALKEAREETGVKHLTPLTDDIMSIEILPVIGHMKRGEYVSAHQHLNVSYVLIASETDELRIKEDENSQVGWIPVDEIKHYVREEHMLPIYEKLIRRVSKV</sequence>
<dbReference type="Proteomes" id="UP001432099">
    <property type="component" value="Chromosome"/>
</dbReference>
<accession>A0ABN6ZBI6</accession>
<name>A0ABN6ZBI6_9FIRM</name>
<protein>
    <submittedName>
        <fullName evidence="3">NUDIX hydrolase</fullName>
    </submittedName>
</protein>
<reference evidence="3" key="1">
    <citation type="journal article" date="2024" name="Int. J. Syst. Evol. Microbiol.">
        <title>Turicibacter faecis sp. nov., isolated from faeces of heart failure mouse model.</title>
        <authorList>
            <person name="Imamura Y."/>
            <person name="Motooka D."/>
            <person name="Nakajima Y."/>
            <person name="Ito S."/>
            <person name="Kitakaze M."/>
            <person name="Iida T."/>
            <person name="Nakamura S."/>
        </authorList>
    </citation>
    <scope>NUCLEOTIDE SEQUENCE</scope>
    <source>
        <strain evidence="3">TC023</strain>
    </source>
</reference>
<dbReference type="GO" id="GO:0016787">
    <property type="term" value="F:hydrolase activity"/>
    <property type="evidence" value="ECO:0007669"/>
    <property type="project" value="UniProtKB-KW"/>
</dbReference>
<evidence type="ECO:0000313" key="4">
    <source>
        <dbReference type="Proteomes" id="UP001432099"/>
    </source>
</evidence>
<keyword evidence="3" id="KW-0378">Hydrolase</keyword>
<dbReference type="InterPro" id="IPR000086">
    <property type="entry name" value="NUDIX_hydrolase_dom"/>
</dbReference>
<dbReference type="EMBL" id="AP028127">
    <property type="protein sequence ID" value="BEH90409.1"/>
    <property type="molecule type" value="Genomic_DNA"/>
</dbReference>
<evidence type="ECO:0000256" key="1">
    <source>
        <dbReference type="ARBA" id="ARBA00005582"/>
    </source>
</evidence>
<gene>
    <name evidence="3" type="ORF">T23_05110</name>
</gene>
<dbReference type="PANTHER" id="PTHR43736">
    <property type="entry name" value="ADP-RIBOSE PYROPHOSPHATASE"/>
    <property type="match status" value="1"/>
</dbReference>
<dbReference type="PANTHER" id="PTHR43736:SF1">
    <property type="entry name" value="DIHYDRONEOPTERIN TRIPHOSPHATE DIPHOSPHATASE"/>
    <property type="match status" value="1"/>
</dbReference>